<dbReference type="PANTHER" id="PTHR30469">
    <property type="entry name" value="MULTIDRUG RESISTANCE PROTEIN MDTA"/>
    <property type="match status" value="1"/>
</dbReference>
<comment type="similarity">
    <text evidence="1">Belongs to the membrane fusion protein (MFP) (TC 8.A.1) family.</text>
</comment>
<protein>
    <submittedName>
        <fullName evidence="6">Efflux RND transporter periplasmic adaptor subunit</fullName>
    </submittedName>
</protein>
<dbReference type="Gene3D" id="2.40.30.170">
    <property type="match status" value="1"/>
</dbReference>
<feature type="coiled-coil region" evidence="2">
    <location>
        <begin position="188"/>
        <end position="215"/>
    </location>
</feature>
<feature type="domain" description="CzcB-like barrel-sandwich hybrid" evidence="4">
    <location>
        <begin position="66"/>
        <end position="244"/>
    </location>
</feature>
<organism evidence="6 7">
    <name type="scientific">Halalkalibacter alkaliphilus</name>
    <dbReference type="NCBI Taxonomy" id="2917993"/>
    <lineage>
        <taxon>Bacteria</taxon>
        <taxon>Bacillati</taxon>
        <taxon>Bacillota</taxon>
        <taxon>Bacilli</taxon>
        <taxon>Bacillales</taxon>
        <taxon>Bacillaceae</taxon>
        <taxon>Halalkalibacter</taxon>
    </lineage>
</organism>
<reference evidence="6" key="1">
    <citation type="submission" date="2022-02" db="EMBL/GenBank/DDBJ databases">
        <title>Halalkalibacter sp. nov. isolated from Lonar Lake, India.</title>
        <authorList>
            <person name="Joshi A."/>
            <person name="Thite S."/>
            <person name="Lodha T."/>
        </authorList>
    </citation>
    <scope>NUCLEOTIDE SEQUENCE</scope>
    <source>
        <strain evidence="6">MEB205</strain>
    </source>
</reference>
<evidence type="ECO:0000259" key="5">
    <source>
        <dbReference type="Pfam" id="PF25989"/>
    </source>
</evidence>
<gene>
    <name evidence="6" type="ORF">MF646_18695</name>
</gene>
<dbReference type="InterPro" id="IPR058637">
    <property type="entry name" value="YknX-like_C"/>
</dbReference>
<dbReference type="PANTHER" id="PTHR30469:SF15">
    <property type="entry name" value="HLYD FAMILY OF SECRETION PROTEINS"/>
    <property type="match status" value="1"/>
</dbReference>
<dbReference type="InterPro" id="IPR058647">
    <property type="entry name" value="BSH_CzcB-like"/>
</dbReference>
<dbReference type="RefSeq" id="WP_250098014.1">
    <property type="nucleotide sequence ID" value="NZ_JAKRYL010000024.1"/>
</dbReference>
<dbReference type="Pfam" id="PF25954">
    <property type="entry name" value="Beta-barrel_RND_2"/>
    <property type="match status" value="1"/>
</dbReference>
<dbReference type="Pfam" id="PF25989">
    <property type="entry name" value="YknX_C"/>
    <property type="match status" value="1"/>
</dbReference>
<sequence length="399" mass="43681">MRVFLLLFFLTACGTDDITSDQTDRQRLIVEVERIERSAIQQTLELSGQLLPKNQVPLFTTMPLEVSEVHVNVGQSVERGDLLITLDDEEAERQVSQARSAQDELQRSLAQVKELNRSIESNAANMNELETELQQSINRSRTLINELDPTSFEGSIVELLQSSLDVSIRQAELLQAAGTASSYTPVNTLELELQISQAEEAVRQAESALQATKLTAPITGLVSQLDVAKGQTALPNMALVTVVDLKEMNATFSVNNFQVTKLQPGLDVELSVSGVNETLLSKIATVSPVVNPQTNTFTVQIPVSNESLTLKGGMRTSAIVDLDTIDDAIVIPANAILYQDGEPYTFVVDDLIVRRQVLELGSRDGDLFEVISGVEEEEQVVTTGKERLTDGAEITIRSE</sequence>
<dbReference type="Gene3D" id="2.40.50.100">
    <property type="match status" value="1"/>
</dbReference>
<dbReference type="Gene3D" id="2.40.420.20">
    <property type="match status" value="1"/>
</dbReference>
<evidence type="ECO:0000313" key="7">
    <source>
        <dbReference type="Proteomes" id="UP001139150"/>
    </source>
</evidence>
<comment type="caution">
    <text evidence="6">The sequence shown here is derived from an EMBL/GenBank/DDBJ whole genome shotgun (WGS) entry which is preliminary data.</text>
</comment>
<evidence type="ECO:0000313" key="6">
    <source>
        <dbReference type="EMBL" id="MCL7749152.1"/>
    </source>
</evidence>
<evidence type="ECO:0000259" key="3">
    <source>
        <dbReference type="Pfam" id="PF25954"/>
    </source>
</evidence>
<dbReference type="Proteomes" id="UP001139150">
    <property type="component" value="Unassembled WGS sequence"/>
</dbReference>
<dbReference type="InterPro" id="IPR006143">
    <property type="entry name" value="RND_pump_MFP"/>
</dbReference>
<dbReference type="SUPFAM" id="SSF111369">
    <property type="entry name" value="HlyD-like secretion proteins"/>
    <property type="match status" value="1"/>
</dbReference>
<dbReference type="NCBIfam" id="TIGR01730">
    <property type="entry name" value="RND_mfp"/>
    <property type="match status" value="1"/>
</dbReference>
<evidence type="ECO:0000259" key="4">
    <source>
        <dbReference type="Pfam" id="PF25973"/>
    </source>
</evidence>
<evidence type="ECO:0000256" key="1">
    <source>
        <dbReference type="ARBA" id="ARBA00009477"/>
    </source>
</evidence>
<accession>A0A9X2I6X8</accession>
<dbReference type="Pfam" id="PF25973">
    <property type="entry name" value="BSH_CzcB"/>
    <property type="match status" value="1"/>
</dbReference>
<dbReference type="AlphaFoldDB" id="A0A9X2I6X8"/>
<proteinExistence type="inferred from homology"/>
<feature type="domain" description="YknX-like C-terminal permuted SH3-like" evidence="5">
    <location>
        <begin position="328"/>
        <end position="396"/>
    </location>
</feature>
<evidence type="ECO:0000256" key="2">
    <source>
        <dbReference type="SAM" id="Coils"/>
    </source>
</evidence>
<keyword evidence="2" id="KW-0175">Coiled coil</keyword>
<feature type="domain" description="CusB-like beta-barrel" evidence="3">
    <location>
        <begin position="253"/>
        <end position="317"/>
    </location>
</feature>
<dbReference type="EMBL" id="JAKRYL010000024">
    <property type="protein sequence ID" value="MCL7749152.1"/>
    <property type="molecule type" value="Genomic_DNA"/>
</dbReference>
<name>A0A9X2I6X8_9BACI</name>
<keyword evidence="7" id="KW-1185">Reference proteome</keyword>
<dbReference type="GO" id="GO:0015562">
    <property type="term" value="F:efflux transmembrane transporter activity"/>
    <property type="evidence" value="ECO:0007669"/>
    <property type="project" value="TreeGrafter"/>
</dbReference>
<feature type="coiled-coil region" evidence="2">
    <location>
        <begin position="88"/>
        <end position="146"/>
    </location>
</feature>
<dbReference type="InterPro" id="IPR058792">
    <property type="entry name" value="Beta-barrel_RND_2"/>
</dbReference>
<dbReference type="GO" id="GO:1990281">
    <property type="term" value="C:efflux pump complex"/>
    <property type="evidence" value="ECO:0007669"/>
    <property type="project" value="TreeGrafter"/>
</dbReference>